<feature type="domain" description="Thioredoxin" evidence="1">
    <location>
        <begin position="7"/>
        <end position="163"/>
    </location>
</feature>
<evidence type="ECO:0000313" key="2">
    <source>
        <dbReference type="EMBL" id="SPY44109.1"/>
    </source>
</evidence>
<dbReference type="AlphaFoldDB" id="A0A2X1XNE4"/>
<dbReference type="Gene3D" id="3.40.30.10">
    <property type="entry name" value="Glutaredoxin"/>
    <property type="match status" value="1"/>
</dbReference>
<keyword evidence="2" id="KW-0575">Peroxidase</keyword>
<dbReference type="EMBL" id="UATL01000005">
    <property type="protein sequence ID" value="SPY44109.1"/>
    <property type="molecule type" value="Genomic_DNA"/>
</dbReference>
<sequence>MMTTHKLTAGAQFPTMTVTTLDGQHVELSQPQGNHDWKMVVVYRGKHCPLCTRYLNQLETLKDQFSKVGVDIIAVSADSKEQALTHKEQLNVTFPIAYGLTVSQMEQLGLYISEPRSEKETDHLFAEPGLFVINDKGQLQIVDISNGPFVRPELEVLLSGIGFIRDPNNHYPIRGMYQGEA</sequence>
<accession>A0A2X1XNE4</accession>
<dbReference type="EC" id="1.11.1.15" evidence="2"/>
<protein>
    <submittedName>
        <fullName evidence="2">Peroxiredoxin Rv2521/MT2597</fullName>
        <ecNumber evidence="2">1.11.1.15</ecNumber>
    </submittedName>
</protein>
<dbReference type="SUPFAM" id="SSF52833">
    <property type="entry name" value="Thioredoxin-like"/>
    <property type="match status" value="1"/>
</dbReference>
<dbReference type="InterPro" id="IPR013766">
    <property type="entry name" value="Thioredoxin_domain"/>
</dbReference>
<dbReference type="InterPro" id="IPR036249">
    <property type="entry name" value="Thioredoxin-like_sf"/>
</dbReference>
<organism evidence="2 3">
    <name type="scientific">Photobacterium damselae</name>
    <dbReference type="NCBI Taxonomy" id="38293"/>
    <lineage>
        <taxon>Bacteria</taxon>
        <taxon>Pseudomonadati</taxon>
        <taxon>Pseudomonadota</taxon>
        <taxon>Gammaproteobacteria</taxon>
        <taxon>Vibrionales</taxon>
        <taxon>Vibrionaceae</taxon>
        <taxon>Photobacterium</taxon>
    </lineage>
</organism>
<name>A0A2X1XNE4_PHODM</name>
<dbReference type="InterPro" id="IPR000866">
    <property type="entry name" value="AhpC/TSA"/>
</dbReference>
<dbReference type="Pfam" id="PF00578">
    <property type="entry name" value="AhpC-TSA"/>
    <property type="match status" value="1"/>
</dbReference>
<evidence type="ECO:0000313" key="3">
    <source>
        <dbReference type="Proteomes" id="UP000251647"/>
    </source>
</evidence>
<gene>
    <name evidence="2" type="primary">bcp_2</name>
    <name evidence="2" type="ORF">NCTC11647_03044</name>
</gene>
<proteinExistence type="predicted"/>
<dbReference type="PROSITE" id="PS51352">
    <property type="entry name" value="THIOREDOXIN_2"/>
    <property type="match status" value="1"/>
</dbReference>
<dbReference type="GO" id="GO:0004601">
    <property type="term" value="F:peroxidase activity"/>
    <property type="evidence" value="ECO:0007669"/>
    <property type="project" value="UniProtKB-KW"/>
</dbReference>
<dbReference type="Proteomes" id="UP000251647">
    <property type="component" value="Unassembled WGS sequence"/>
</dbReference>
<keyword evidence="2" id="KW-0560">Oxidoreductase</keyword>
<dbReference type="CDD" id="cd02970">
    <property type="entry name" value="PRX_like2"/>
    <property type="match status" value="1"/>
</dbReference>
<reference evidence="2 3" key="1">
    <citation type="submission" date="2018-06" db="EMBL/GenBank/DDBJ databases">
        <authorList>
            <consortium name="Pathogen Informatics"/>
            <person name="Doyle S."/>
        </authorList>
    </citation>
    <scope>NUCLEOTIDE SEQUENCE [LARGE SCALE GENOMIC DNA]</scope>
    <source>
        <strain evidence="2 3">NCTC11647</strain>
    </source>
</reference>
<evidence type="ECO:0000259" key="1">
    <source>
        <dbReference type="PROSITE" id="PS51352"/>
    </source>
</evidence>